<comment type="caution">
    <text evidence="2">The sequence shown here is derived from an EMBL/GenBank/DDBJ whole genome shotgun (WGS) entry which is preliminary data.</text>
</comment>
<reference evidence="2 3" key="1">
    <citation type="submission" date="2020-02" db="EMBL/GenBank/DDBJ databases">
        <title>Draft genome sequence of Haematococcus lacustris strain NIES-144.</title>
        <authorList>
            <person name="Morimoto D."/>
            <person name="Nakagawa S."/>
            <person name="Yoshida T."/>
            <person name="Sawayama S."/>
        </authorList>
    </citation>
    <scope>NUCLEOTIDE SEQUENCE [LARGE SCALE GENOMIC DNA]</scope>
    <source>
        <strain evidence="2 3">NIES-144</strain>
    </source>
</reference>
<dbReference type="Proteomes" id="UP000485058">
    <property type="component" value="Unassembled WGS sequence"/>
</dbReference>
<evidence type="ECO:0000256" key="1">
    <source>
        <dbReference type="SAM" id="MobiDB-lite"/>
    </source>
</evidence>
<feature type="non-terminal residue" evidence="2">
    <location>
        <position position="124"/>
    </location>
</feature>
<feature type="region of interest" description="Disordered" evidence="1">
    <location>
        <begin position="45"/>
        <end position="64"/>
    </location>
</feature>
<evidence type="ECO:0000313" key="3">
    <source>
        <dbReference type="Proteomes" id="UP000485058"/>
    </source>
</evidence>
<organism evidence="2 3">
    <name type="scientific">Haematococcus lacustris</name>
    <name type="common">Green alga</name>
    <name type="synonym">Haematococcus pluvialis</name>
    <dbReference type="NCBI Taxonomy" id="44745"/>
    <lineage>
        <taxon>Eukaryota</taxon>
        <taxon>Viridiplantae</taxon>
        <taxon>Chlorophyta</taxon>
        <taxon>core chlorophytes</taxon>
        <taxon>Chlorophyceae</taxon>
        <taxon>CS clade</taxon>
        <taxon>Chlamydomonadales</taxon>
        <taxon>Haematococcaceae</taxon>
        <taxon>Haematococcus</taxon>
    </lineage>
</organism>
<protein>
    <submittedName>
        <fullName evidence="2">Uncharacterized protein</fullName>
    </submittedName>
</protein>
<proteinExistence type="predicted"/>
<dbReference type="EMBL" id="BLLF01001766">
    <property type="protein sequence ID" value="GFH21124.1"/>
    <property type="molecule type" value="Genomic_DNA"/>
</dbReference>
<keyword evidence="3" id="KW-1185">Reference proteome</keyword>
<accession>A0A699ZQU8</accession>
<feature type="non-terminal residue" evidence="2">
    <location>
        <position position="1"/>
    </location>
</feature>
<dbReference type="AlphaFoldDB" id="A0A699ZQU8"/>
<sequence length="124" mass="13213">MQQLQAEVEALYSSRSDSACLVWLQQQVVPGSRAAASQRRRQAVGCVRTQQPRPASPGVGKGQGQACQVQAGQLGMEQHPGQQPQAGAGCIVGSAGTLQATEGHIEPWWPWCYAWLGACQDAEL</sequence>
<evidence type="ECO:0000313" key="2">
    <source>
        <dbReference type="EMBL" id="GFH21124.1"/>
    </source>
</evidence>
<gene>
    <name evidence="2" type="ORF">HaLaN_18364</name>
</gene>
<name>A0A699ZQU8_HAELA</name>